<sequence length="491" mass="54946">MRLKRGEYDATPELRGEGNRRSLRKHANQRHRPARFPHAKMRERHRQVSNHPVSLAYEHPPCHYLTNTPGRVGVGVLLSSGQVAGTSLRPRRSGVPDANLHGPTSWSLCHPASRQGEPVSVPGGVAPGFSHDAAGRRVFLGDLPFLPPLHSGAAPYSPRFTLIDSQDLDIKHRRIGDPESYNIVGATLLHWNQDQTGSCFGTRIVRSRIGEDVGATEHKLRALTLAARAPSYSTPRRDQAASTCRRHYKAVGKLRRVLSFGTRISMLAHRGHRVYWPEMFDTSISVLARRSQAGNVRHQNMRANTSEPGGILAGNVRHQYKRASTLEPGGILARNVRHQNMRASTSEPGGILAGNLHWSQEVYWPEMFDTRTCVLAHRSQEVYWPETFDTSISVLAHWSQEVYWPEMFDTRTCVLAHRSQEVYWPEMFDTSISVLATLEPGGILARNVRHQNMRASTSEPGGILAGNVRHQYKRTSTSEPGRKCSTPEYAC</sequence>
<comment type="caution">
    <text evidence="2">The sequence shown here is derived from an EMBL/GenBank/DDBJ whole genome shotgun (WGS) entry which is preliminary data.</text>
</comment>
<proteinExistence type="predicted"/>
<feature type="compositionally biased region" description="Basic and acidic residues" evidence="1">
    <location>
        <begin position="1"/>
        <end position="20"/>
    </location>
</feature>
<accession>A0ABQ9G3E8</accession>
<keyword evidence="3" id="KW-1185">Reference proteome</keyword>
<protein>
    <submittedName>
        <fullName evidence="2">Uncharacterized protein</fullName>
    </submittedName>
</protein>
<reference evidence="2 3" key="1">
    <citation type="submission" date="2023-02" db="EMBL/GenBank/DDBJ databases">
        <title>LHISI_Scaffold_Assembly.</title>
        <authorList>
            <person name="Stuart O.P."/>
            <person name="Cleave R."/>
            <person name="Magrath M.J.L."/>
            <person name="Mikheyev A.S."/>
        </authorList>
    </citation>
    <scope>NUCLEOTIDE SEQUENCE [LARGE SCALE GENOMIC DNA]</scope>
    <source>
        <strain evidence="2">Daus_M_001</strain>
        <tissue evidence="2">Leg muscle</tissue>
    </source>
</reference>
<evidence type="ECO:0000313" key="3">
    <source>
        <dbReference type="Proteomes" id="UP001159363"/>
    </source>
</evidence>
<dbReference type="EMBL" id="JARBHB010000016">
    <property type="protein sequence ID" value="KAJ8867006.1"/>
    <property type="molecule type" value="Genomic_DNA"/>
</dbReference>
<evidence type="ECO:0000313" key="2">
    <source>
        <dbReference type="EMBL" id="KAJ8867006.1"/>
    </source>
</evidence>
<feature type="compositionally biased region" description="Basic residues" evidence="1">
    <location>
        <begin position="21"/>
        <end position="45"/>
    </location>
</feature>
<organism evidence="2 3">
    <name type="scientific">Dryococelus australis</name>
    <dbReference type="NCBI Taxonomy" id="614101"/>
    <lineage>
        <taxon>Eukaryota</taxon>
        <taxon>Metazoa</taxon>
        <taxon>Ecdysozoa</taxon>
        <taxon>Arthropoda</taxon>
        <taxon>Hexapoda</taxon>
        <taxon>Insecta</taxon>
        <taxon>Pterygota</taxon>
        <taxon>Neoptera</taxon>
        <taxon>Polyneoptera</taxon>
        <taxon>Phasmatodea</taxon>
        <taxon>Verophasmatodea</taxon>
        <taxon>Anareolatae</taxon>
        <taxon>Phasmatidae</taxon>
        <taxon>Eurycanthinae</taxon>
        <taxon>Dryococelus</taxon>
    </lineage>
</organism>
<dbReference type="Proteomes" id="UP001159363">
    <property type="component" value="Chromosome 15"/>
</dbReference>
<feature type="region of interest" description="Disordered" evidence="1">
    <location>
        <begin position="1"/>
        <end position="45"/>
    </location>
</feature>
<evidence type="ECO:0000256" key="1">
    <source>
        <dbReference type="SAM" id="MobiDB-lite"/>
    </source>
</evidence>
<name>A0ABQ9G3E8_9NEOP</name>
<gene>
    <name evidence="2" type="ORF">PR048_032868</name>
</gene>